<evidence type="ECO:0000313" key="16">
    <source>
        <dbReference type="Proteomes" id="UP001057348"/>
    </source>
</evidence>
<evidence type="ECO:0000256" key="9">
    <source>
        <dbReference type="ARBA" id="ARBA00022857"/>
    </source>
</evidence>
<dbReference type="Proteomes" id="UP001057348">
    <property type="component" value="Chromosome"/>
</dbReference>
<evidence type="ECO:0000313" key="15">
    <source>
        <dbReference type="EMBL" id="USP96954.1"/>
    </source>
</evidence>
<dbReference type="Pfam" id="PF08659">
    <property type="entry name" value="KR"/>
    <property type="match status" value="1"/>
</dbReference>
<keyword evidence="7" id="KW-0808">Transferase</keyword>
<dbReference type="CDD" id="cd00833">
    <property type="entry name" value="PKS"/>
    <property type="match status" value="1"/>
</dbReference>
<dbReference type="InterPro" id="IPR016039">
    <property type="entry name" value="Thiolase-like"/>
</dbReference>
<keyword evidence="10" id="KW-0012">Acyltransferase</keyword>
<dbReference type="Gene3D" id="1.10.1200.10">
    <property type="entry name" value="ACP-like"/>
    <property type="match status" value="2"/>
</dbReference>
<comment type="pathway">
    <text evidence="3">Antibiotic biosynthesis.</text>
</comment>
<dbReference type="CDD" id="cd08953">
    <property type="entry name" value="KR_2_SDR_x"/>
    <property type="match status" value="1"/>
</dbReference>
<dbReference type="InterPro" id="IPR013968">
    <property type="entry name" value="PKS_KR"/>
</dbReference>
<dbReference type="EMBL" id="CP092751">
    <property type="protein sequence ID" value="USP96954.1"/>
    <property type="molecule type" value="Genomic_DNA"/>
</dbReference>
<gene>
    <name evidence="15" type="ORF">MKF32_07910</name>
</gene>
<dbReference type="Pfam" id="PF00550">
    <property type="entry name" value="PP-binding"/>
    <property type="match status" value="2"/>
</dbReference>
<dbReference type="InterPro" id="IPR049900">
    <property type="entry name" value="PKS_mFAS_DH"/>
</dbReference>
<feature type="active site" description="Proton acceptor; for dehydratase activity" evidence="11">
    <location>
        <position position="26"/>
    </location>
</feature>
<dbReference type="Pfam" id="PF02801">
    <property type="entry name" value="Ketoacyl-synt_C"/>
    <property type="match status" value="1"/>
</dbReference>
<name>A0ABY4Y382_BACVA</name>
<dbReference type="PANTHER" id="PTHR43775:SF37">
    <property type="entry name" value="SI:DKEY-61P9.11"/>
    <property type="match status" value="1"/>
</dbReference>
<accession>A0ABY4Y382</accession>
<evidence type="ECO:0000259" key="12">
    <source>
        <dbReference type="PROSITE" id="PS50075"/>
    </source>
</evidence>
<sequence>MRQVASNQNYQFTLTIKHTDYIVRDHRVHGTRIIPGVTFLDIIYRMALSKDLPIEELECQNILYLEPVATSNTFDREILISFQGSHQGWEIQAKSRKVKDGHVLNENWDKNMQCRLMPKTGGDLISIDIDRIKNTAERVSDMDTCYAYLRKVDIEHFEFMKSLGTVYATEDYVLAELKLSKIAKQYVGYFQMHPTFLDASTIITVLYQACPEYFTKGAAASRFKTYIPIHIESFQMINRLSDTCYVYIEKQDQNHDTGDVIRVSYGLYDVSGNKIAQFTRLSVKHIRSKELIENLKKTSGNLQNNPILKLKDNQTIKETNKKRINDIESELKELIAGTANISSHDIRADIGFYEQGLDSASLLSIVKELERKTGEQLYPTLLFEYKTIRELAAYIEENKKMNNHFLTPEILTENPNAQENLASPGQALCSPHMTEREIQLLIADVQGINPDNLSIEKGFYEQGLDSVTLLEVVKALEKKSGRELYPTLLFEYTTIRELANYFAANNEKLSAIRNPEKDHHITATTYLTPQWRRKDIPIKGVKTAKKTYLLFQHDRALFNYMQSDFNNDTEQIILVLSGDTFHYHGGGVYEIDHDEEAHFERLASELKQKQQIPDTVIYGWPDGSFAPGAGIINEQLSKGVYPLLFFSKALMRSKASKEIVSLYLYPADNKSAQPLYASVHGAGQSISLENPKMVFKTIGISLSGKPISVQEKAGIIVNESVEVLSEETDIYYEAGERFVRILREAEPIDKSYSAFKENGVYLITGGVGGLGLLFAEHIAAQTTACIILAGRSELSESKKNRIRQIEACGSSVQYIRGDISDSRDAERMIMNIKRQFGKIDGVIHSAGIINDAFLIQKTKSEIQKVLEPKIYGTVLLDSLLQDEPLDFFIMFSSSSSIFGNIGQTDYALANRFVDLFADWREGLRQNKERSGISVAISWPLWEDGGMKVDKQTEDWMKEKIGMIPLRKNSGIKAFYDSIYLRLPQLIVFEGDKEKLKAALHEKLVKGKAGDTQKAEPAVVRDQDIAIIGLSGKYPMADNLNQFWENLKEGKDCITEVPSDRWELNGFFSEERDVIGKSYSKWGGFVNGTDQFDPLFFNISPREAELMDPQERLFLESAKECFEDSGYQKNKLEKMKVGVFVGAMWGQYQLFEGEENGLSFTPASVYSSIANRVSYYFNLKGPSLALDTMCSSSLTSIHYACQSIHCGESDMALAGGVNLSLHPNKYKFLSMGQFLSSDGRCRSFGKDGNGYVPGEGIGAVLLKPLKKAIEDQDQIYGVIKGSSVNHGGKTSGYSIPNPDAQTTVISEALRKADIDPNSISYIEAHGTGTSLGDPIEIQGLRDSYQLDHPCAIGSVKSNIGHLESAAGIAAVTKVLLQMKHKLLVPSLHSDTVNPYIDFDQVPFKVQQKTAEWKNPEINETVYPLRAGVSAFGAGGSNAHLILEAYESLNTNQPQSSRVIFILSAQDKNRLKKYAEVMARFLSENEMQNENDRVKLQDIAYTLQTGREHMEERLAIVADSSLSIAEELLGYTRGETSESSYTGNILKCEVKAEAPRIHKDYEEVARRWVKGEPIDWEAFEENRHSFRVSIPGQPLIKKRYWIKEQTREYVLNSELKPRHPFLGVNTSTFNQYSFTKTIDRDNPFVMSLTEYGKSFFSVVSLIEMAAANASEAFGYTVNKITEISWNQGRCDAADIQELTIELTPREDFAQFEIYAKNSCKNKIRLVHGKAHIVEQKENDLLPSVLDISKVKSDMLEHGFAIPYASETAKNNSEMLSLFFIPDHFYENSGDFTFLPFAFESAIQTSGLFVNGGTPAELIGMNEVTIYQAFTQDFYIYTQIEKQSNNIDLTCHITFADTNGSILAECKGLVFSNSYTEKADQSDDELICLLRKLEANDIDQTAVLKQLMGEES</sequence>
<evidence type="ECO:0000259" key="14">
    <source>
        <dbReference type="PROSITE" id="PS52019"/>
    </source>
</evidence>
<dbReference type="InterPro" id="IPR014030">
    <property type="entry name" value="Ketoacyl_synth_N"/>
</dbReference>
<dbReference type="InterPro" id="IPR049490">
    <property type="entry name" value="C883_1060-like_KR_N"/>
</dbReference>
<keyword evidence="6" id="KW-0597">Phosphoprotein</keyword>
<feature type="region of interest" description="C-terminal hotdog fold" evidence="11">
    <location>
        <begin position="137"/>
        <end position="292"/>
    </location>
</feature>
<dbReference type="PROSITE" id="PS52019">
    <property type="entry name" value="PKS_MFAS_DH"/>
    <property type="match status" value="1"/>
</dbReference>
<evidence type="ECO:0000256" key="2">
    <source>
        <dbReference type="ARBA" id="ARBA00004496"/>
    </source>
</evidence>
<dbReference type="InterPro" id="IPR036291">
    <property type="entry name" value="NAD(P)-bd_dom_sf"/>
</dbReference>
<dbReference type="SMART" id="SM00823">
    <property type="entry name" value="PKS_PP"/>
    <property type="match status" value="2"/>
</dbReference>
<dbReference type="Gene3D" id="3.40.50.720">
    <property type="entry name" value="NAD(P)-binding Rossmann-like Domain"/>
    <property type="match status" value="1"/>
</dbReference>
<feature type="domain" description="Ketosynthase family 3 (KS3)" evidence="13">
    <location>
        <begin position="1021"/>
        <end position="1443"/>
    </location>
</feature>
<dbReference type="Pfam" id="PF21394">
    <property type="entry name" value="Beta-ketacyl_N"/>
    <property type="match status" value="1"/>
</dbReference>
<dbReference type="InterPro" id="IPR020806">
    <property type="entry name" value="PKS_PP-bd"/>
</dbReference>
<dbReference type="Pfam" id="PF14765">
    <property type="entry name" value="PS-DH"/>
    <property type="match status" value="1"/>
</dbReference>
<dbReference type="SMART" id="SM00822">
    <property type="entry name" value="PKS_KR"/>
    <property type="match status" value="1"/>
</dbReference>
<dbReference type="Pfam" id="PF00109">
    <property type="entry name" value="ketoacyl-synt"/>
    <property type="match status" value="1"/>
</dbReference>
<feature type="domain" description="Carrier" evidence="12">
    <location>
        <begin position="432"/>
        <end position="506"/>
    </location>
</feature>
<evidence type="ECO:0000256" key="11">
    <source>
        <dbReference type="PROSITE-ProRule" id="PRU01363"/>
    </source>
</evidence>
<dbReference type="InterPro" id="IPR042104">
    <property type="entry name" value="PKS_dehydratase_sf"/>
</dbReference>
<keyword evidence="5" id="KW-0963">Cytoplasm</keyword>
<protein>
    <submittedName>
        <fullName evidence="15">SDR family NAD(P)-dependent oxidoreductase</fullName>
    </submittedName>
</protein>
<dbReference type="PROSITE" id="PS52004">
    <property type="entry name" value="KS3_2"/>
    <property type="match status" value="1"/>
</dbReference>
<evidence type="ECO:0000256" key="1">
    <source>
        <dbReference type="ARBA" id="ARBA00001957"/>
    </source>
</evidence>
<evidence type="ECO:0000256" key="6">
    <source>
        <dbReference type="ARBA" id="ARBA00022553"/>
    </source>
</evidence>
<dbReference type="PROSITE" id="PS50075">
    <property type="entry name" value="CARRIER"/>
    <property type="match status" value="2"/>
</dbReference>
<dbReference type="InterPro" id="IPR014031">
    <property type="entry name" value="Ketoacyl_synth_C"/>
</dbReference>
<dbReference type="SMART" id="SM01294">
    <property type="entry name" value="PKS_PP_betabranch"/>
    <property type="match status" value="2"/>
</dbReference>
<feature type="domain" description="PKS/mFAS DH" evidence="14">
    <location>
        <begin position="1"/>
        <end position="292"/>
    </location>
</feature>
<evidence type="ECO:0000259" key="13">
    <source>
        <dbReference type="PROSITE" id="PS52004"/>
    </source>
</evidence>
<dbReference type="InterPro" id="IPR054514">
    <property type="entry name" value="RhiE-like_linker"/>
</dbReference>
<dbReference type="Pfam" id="PF21089">
    <property type="entry name" value="PKS_DH_N"/>
    <property type="match status" value="1"/>
</dbReference>
<dbReference type="InterPro" id="IPR009081">
    <property type="entry name" value="PP-bd_ACP"/>
</dbReference>
<dbReference type="InterPro" id="IPR020841">
    <property type="entry name" value="PKS_Beta-ketoAc_synthase_dom"/>
</dbReference>
<evidence type="ECO:0000256" key="5">
    <source>
        <dbReference type="ARBA" id="ARBA00022490"/>
    </source>
</evidence>
<dbReference type="SUPFAM" id="SSF47336">
    <property type="entry name" value="ACP-like"/>
    <property type="match status" value="2"/>
</dbReference>
<evidence type="ECO:0000256" key="10">
    <source>
        <dbReference type="ARBA" id="ARBA00023315"/>
    </source>
</evidence>
<dbReference type="Gene3D" id="3.40.47.10">
    <property type="match status" value="1"/>
</dbReference>
<dbReference type="SUPFAM" id="SSF51735">
    <property type="entry name" value="NAD(P)-binding Rossmann-fold domains"/>
    <property type="match status" value="1"/>
</dbReference>
<evidence type="ECO:0000256" key="4">
    <source>
        <dbReference type="ARBA" id="ARBA00022450"/>
    </source>
</evidence>
<dbReference type="InterPro" id="IPR049551">
    <property type="entry name" value="PKS_DH_C"/>
</dbReference>
<organism evidence="15 16">
    <name type="scientific">Bacillus vallismortis</name>
    <dbReference type="NCBI Taxonomy" id="72361"/>
    <lineage>
        <taxon>Bacteria</taxon>
        <taxon>Bacillati</taxon>
        <taxon>Bacillota</taxon>
        <taxon>Bacilli</taxon>
        <taxon>Bacillales</taxon>
        <taxon>Bacillaceae</taxon>
        <taxon>Bacillus</taxon>
    </lineage>
</organism>
<comment type="subcellular location">
    <subcellularLocation>
        <location evidence="2">Cytoplasm</location>
    </subcellularLocation>
</comment>
<dbReference type="Gene3D" id="3.10.129.110">
    <property type="entry name" value="Polyketide synthase dehydratase"/>
    <property type="match status" value="2"/>
</dbReference>
<keyword evidence="4" id="KW-0596">Phosphopantetheine</keyword>
<feature type="domain" description="Carrier" evidence="12">
    <location>
        <begin position="322"/>
        <end position="399"/>
    </location>
</feature>
<dbReference type="InterPro" id="IPR049552">
    <property type="entry name" value="PKS_DH_N"/>
</dbReference>
<proteinExistence type="predicted"/>
<keyword evidence="16" id="KW-1185">Reference proteome</keyword>
<dbReference type="InterPro" id="IPR050091">
    <property type="entry name" value="PKS_NRPS_Biosynth_Enz"/>
</dbReference>
<reference evidence="15" key="1">
    <citation type="submission" date="2022-02" db="EMBL/GenBank/DDBJ databases">
        <title>Draft Genome Sequence of Bacillus vallismortis Strain BL01, Isolated from Artemisia lerchiana Web. Roots.</title>
        <authorList>
            <person name="Chebotar V.K."/>
            <person name="Gancheva M.S."/>
            <person name="Chizhevskaya E.P."/>
            <person name="Komarova O.V."/>
            <person name="Baganova M.E."/>
            <person name="Zaplatkin A.N."/>
            <person name="Pishchik V.N."/>
        </authorList>
    </citation>
    <scope>NUCLEOTIDE SEQUENCE</scope>
    <source>
        <strain evidence="15">BL01</strain>
    </source>
</reference>
<dbReference type="Gene3D" id="1.10.1240.100">
    <property type="match status" value="1"/>
</dbReference>
<dbReference type="SMART" id="SM00825">
    <property type="entry name" value="PKS_KS"/>
    <property type="match status" value="1"/>
</dbReference>
<feature type="active site" description="Proton donor; for dehydratase activity" evidence="11">
    <location>
        <position position="198"/>
    </location>
</feature>
<evidence type="ECO:0000256" key="3">
    <source>
        <dbReference type="ARBA" id="ARBA00004792"/>
    </source>
</evidence>
<dbReference type="SUPFAM" id="SSF53901">
    <property type="entry name" value="Thiolase-like"/>
    <property type="match status" value="1"/>
</dbReference>
<dbReference type="InterPro" id="IPR057326">
    <property type="entry name" value="KR_dom"/>
</dbReference>
<keyword evidence="8" id="KW-0677">Repeat</keyword>
<dbReference type="Pfam" id="PF22336">
    <property type="entry name" value="RhiE-like_linker"/>
    <property type="match status" value="1"/>
</dbReference>
<evidence type="ECO:0000256" key="8">
    <source>
        <dbReference type="ARBA" id="ARBA00022737"/>
    </source>
</evidence>
<evidence type="ECO:0000256" key="7">
    <source>
        <dbReference type="ARBA" id="ARBA00022679"/>
    </source>
</evidence>
<feature type="region of interest" description="N-terminal hotdog fold" evidence="11">
    <location>
        <begin position="1"/>
        <end position="123"/>
    </location>
</feature>
<dbReference type="InterPro" id="IPR036736">
    <property type="entry name" value="ACP-like_sf"/>
</dbReference>
<keyword evidence="9" id="KW-0521">NADP</keyword>
<dbReference type="PANTHER" id="PTHR43775">
    <property type="entry name" value="FATTY ACID SYNTHASE"/>
    <property type="match status" value="1"/>
</dbReference>
<comment type="cofactor">
    <cofactor evidence="1">
        <name>pantetheine 4'-phosphate</name>
        <dbReference type="ChEBI" id="CHEBI:47942"/>
    </cofactor>
</comment>